<dbReference type="Pfam" id="PF10066">
    <property type="entry name" value="DUF2304"/>
    <property type="match status" value="1"/>
</dbReference>
<evidence type="ECO:0000313" key="4">
    <source>
        <dbReference type="Proteomes" id="UP001501523"/>
    </source>
</evidence>
<gene>
    <name evidence="3" type="ORF">GCM10009105_03650</name>
</gene>
<keyword evidence="2" id="KW-1133">Transmembrane helix</keyword>
<keyword evidence="2" id="KW-0472">Membrane</keyword>
<keyword evidence="4" id="KW-1185">Reference proteome</keyword>
<proteinExistence type="predicted"/>
<dbReference type="Proteomes" id="UP001501523">
    <property type="component" value="Unassembled WGS sequence"/>
</dbReference>
<feature type="transmembrane region" description="Helical" evidence="2">
    <location>
        <begin position="35"/>
        <end position="56"/>
    </location>
</feature>
<dbReference type="InterPro" id="IPR019277">
    <property type="entry name" value="DUF2304"/>
</dbReference>
<protein>
    <recommendedName>
        <fullName evidence="5">DUF2304 domain-containing protein</fullName>
    </recommendedName>
</protein>
<reference evidence="3 4" key="1">
    <citation type="journal article" date="2019" name="Int. J. Syst. Evol. Microbiol.">
        <title>The Global Catalogue of Microorganisms (GCM) 10K type strain sequencing project: providing services to taxonomists for standard genome sequencing and annotation.</title>
        <authorList>
            <consortium name="The Broad Institute Genomics Platform"/>
            <consortium name="The Broad Institute Genome Sequencing Center for Infectious Disease"/>
            <person name="Wu L."/>
            <person name="Ma J."/>
        </authorList>
    </citation>
    <scope>NUCLEOTIDE SEQUENCE [LARGE SCALE GENOMIC DNA]</scope>
    <source>
        <strain evidence="3 4">JCM 15421</strain>
    </source>
</reference>
<evidence type="ECO:0008006" key="5">
    <source>
        <dbReference type="Google" id="ProtNLM"/>
    </source>
</evidence>
<organism evidence="3 4">
    <name type="scientific">Dokdonella soli</name>
    <dbReference type="NCBI Taxonomy" id="529810"/>
    <lineage>
        <taxon>Bacteria</taxon>
        <taxon>Pseudomonadati</taxon>
        <taxon>Pseudomonadota</taxon>
        <taxon>Gammaproteobacteria</taxon>
        <taxon>Lysobacterales</taxon>
        <taxon>Rhodanobacteraceae</taxon>
        <taxon>Dokdonella</taxon>
    </lineage>
</organism>
<feature type="coiled-coil region" evidence="1">
    <location>
        <begin position="81"/>
        <end position="115"/>
    </location>
</feature>
<name>A0ABN1IC75_9GAMM</name>
<dbReference type="EMBL" id="BAAAEU010000001">
    <property type="protein sequence ID" value="GAA0705859.1"/>
    <property type="molecule type" value="Genomic_DNA"/>
</dbReference>
<comment type="caution">
    <text evidence="3">The sequence shown here is derived from an EMBL/GenBank/DDBJ whole genome shotgun (WGS) entry which is preliminary data.</text>
</comment>
<feature type="transmembrane region" description="Helical" evidence="2">
    <location>
        <begin position="62"/>
        <end position="82"/>
    </location>
</feature>
<accession>A0ABN1IC75</accession>
<keyword evidence="2" id="KW-0812">Transmembrane</keyword>
<evidence type="ECO:0000256" key="1">
    <source>
        <dbReference type="SAM" id="Coils"/>
    </source>
</evidence>
<evidence type="ECO:0000256" key="2">
    <source>
        <dbReference type="SAM" id="Phobius"/>
    </source>
</evidence>
<keyword evidence="1" id="KW-0175">Coiled coil</keyword>
<sequence length="127" mass="13914">MLTGQITSAILGAVLAGAILFLVRRDHLHGPYAVWWFAVAAATFVLGVFPGVVVWLGHVTGIGYAPVLPIIIGLSLVLIRLLKLDIDRSKQERQIRRLTQKLAILEEELDRAGGRPAREPRDEDDAA</sequence>
<feature type="transmembrane region" description="Helical" evidence="2">
    <location>
        <begin position="6"/>
        <end position="23"/>
    </location>
</feature>
<evidence type="ECO:0000313" key="3">
    <source>
        <dbReference type="EMBL" id="GAA0705859.1"/>
    </source>
</evidence>
<dbReference type="RefSeq" id="WP_343786537.1">
    <property type="nucleotide sequence ID" value="NZ_BAAAEU010000001.1"/>
</dbReference>